<evidence type="ECO:0000313" key="2">
    <source>
        <dbReference type="Proteomes" id="UP000228934"/>
    </source>
</evidence>
<accession>A0A2G9S1L8</accession>
<sequence>MPEAFRSCGQSFYILYRNRGVEFQFSYMQSCKLR</sequence>
<gene>
    <name evidence="1" type="ORF">AB205_0133840</name>
</gene>
<proteinExistence type="predicted"/>
<protein>
    <submittedName>
        <fullName evidence="1">Uncharacterized protein</fullName>
    </submittedName>
</protein>
<reference evidence="2" key="1">
    <citation type="journal article" date="2017" name="Nat. Commun.">
        <title>The North American bullfrog draft genome provides insight into hormonal regulation of long noncoding RNA.</title>
        <authorList>
            <person name="Hammond S.A."/>
            <person name="Warren R.L."/>
            <person name="Vandervalk B.P."/>
            <person name="Kucuk E."/>
            <person name="Khan H."/>
            <person name="Gibb E.A."/>
            <person name="Pandoh P."/>
            <person name="Kirk H."/>
            <person name="Zhao Y."/>
            <person name="Jones M."/>
            <person name="Mungall A.J."/>
            <person name="Coope R."/>
            <person name="Pleasance S."/>
            <person name="Moore R.A."/>
            <person name="Holt R.A."/>
            <person name="Round J.M."/>
            <person name="Ohora S."/>
            <person name="Walle B.V."/>
            <person name="Veldhoen N."/>
            <person name="Helbing C.C."/>
            <person name="Birol I."/>
        </authorList>
    </citation>
    <scope>NUCLEOTIDE SEQUENCE [LARGE SCALE GENOMIC DNA]</scope>
</reference>
<name>A0A2G9S1L8_AQUCT</name>
<dbReference type="Proteomes" id="UP000228934">
    <property type="component" value="Unassembled WGS sequence"/>
</dbReference>
<evidence type="ECO:0000313" key="1">
    <source>
        <dbReference type="EMBL" id="PIO33363.1"/>
    </source>
</evidence>
<keyword evidence="2" id="KW-1185">Reference proteome</keyword>
<dbReference type="EMBL" id="KV928215">
    <property type="protein sequence ID" value="PIO33363.1"/>
    <property type="molecule type" value="Genomic_DNA"/>
</dbReference>
<dbReference type="AlphaFoldDB" id="A0A2G9S1L8"/>
<organism evidence="1 2">
    <name type="scientific">Aquarana catesbeiana</name>
    <name type="common">American bullfrog</name>
    <name type="synonym">Rana catesbeiana</name>
    <dbReference type="NCBI Taxonomy" id="8400"/>
    <lineage>
        <taxon>Eukaryota</taxon>
        <taxon>Metazoa</taxon>
        <taxon>Chordata</taxon>
        <taxon>Craniata</taxon>
        <taxon>Vertebrata</taxon>
        <taxon>Euteleostomi</taxon>
        <taxon>Amphibia</taxon>
        <taxon>Batrachia</taxon>
        <taxon>Anura</taxon>
        <taxon>Neobatrachia</taxon>
        <taxon>Ranoidea</taxon>
        <taxon>Ranidae</taxon>
        <taxon>Aquarana</taxon>
    </lineage>
</organism>